<organism evidence="1 2">
    <name type="scientific">Limosilactobacillus ingluviei DSM 15946</name>
    <dbReference type="NCBI Taxonomy" id="1423760"/>
    <lineage>
        <taxon>Bacteria</taxon>
        <taxon>Bacillati</taxon>
        <taxon>Bacillota</taxon>
        <taxon>Bacilli</taxon>
        <taxon>Lactobacillales</taxon>
        <taxon>Lactobacillaceae</taxon>
        <taxon>Limosilactobacillus</taxon>
    </lineage>
</organism>
<reference evidence="1 2" key="1">
    <citation type="journal article" date="2015" name="Genome Announc.">
        <title>Expanding the biotechnology potential of lactobacilli through comparative genomics of 213 strains and associated genera.</title>
        <authorList>
            <person name="Sun Z."/>
            <person name="Harris H.M."/>
            <person name="McCann A."/>
            <person name="Guo C."/>
            <person name="Argimon S."/>
            <person name="Zhang W."/>
            <person name="Yang X."/>
            <person name="Jeffery I.B."/>
            <person name="Cooney J.C."/>
            <person name="Kagawa T.F."/>
            <person name="Liu W."/>
            <person name="Song Y."/>
            <person name="Salvetti E."/>
            <person name="Wrobel A."/>
            <person name="Rasinkangas P."/>
            <person name="Parkhill J."/>
            <person name="Rea M.C."/>
            <person name="O'Sullivan O."/>
            <person name="Ritari J."/>
            <person name="Douillard F.P."/>
            <person name="Paul Ross R."/>
            <person name="Yang R."/>
            <person name="Briner A.E."/>
            <person name="Felis G.E."/>
            <person name="de Vos W.M."/>
            <person name="Barrangou R."/>
            <person name="Klaenhammer T.R."/>
            <person name="Caufield P.W."/>
            <person name="Cui Y."/>
            <person name="Zhang H."/>
            <person name="O'Toole P.W."/>
        </authorList>
    </citation>
    <scope>NUCLEOTIDE SEQUENCE [LARGE SCALE GENOMIC DNA]</scope>
    <source>
        <strain evidence="1 2">DSM 15946</strain>
    </source>
</reference>
<name>A0A0R1UDZ4_9LACO</name>
<dbReference type="AlphaFoldDB" id="A0A0R1UDZ4"/>
<comment type="caution">
    <text evidence="1">The sequence shown here is derived from an EMBL/GenBank/DDBJ whole genome shotgun (WGS) entry which is preliminary data.</text>
</comment>
<gene>
    <name evidence="1" type="ORF">FC43_GL001059</name>
</gene>
<sequence length="84" mass="9413">MTGFLIAAKPDEAFEMVKDGDDLMYKRTDTTSNIVLKSELILPEDDVKRLIEAGRTVLVYNPRTLRLDAYNGDEMALLNAVVAH</sequence>
<evidence type="ECO:0000313" key="1">
    <source>
        <dbReference type="EMBL" id="KRL91641.1"/>
    </source>
</evidence>
<evidence type="ECO:0000313" key="2">
    <source>
        <dbReference type="Proteomes" id="UP000050816"/>
    </source>
</evidence>
<dbReference type="EMBL" id="AZFK01000018">
    <property type="protein sequence ID" value="KRL91641.1"/>
    <property type="molecule type" value="Genomic_DNA"/>
</dbReference>
<protein>
    <submittedName>
        <fullName evidence="1">Uncharacterized protein</fullName>
    </submittedName>
</protein>
<accession>A0A0R1UDZ4</accession>
<dbReference type="PATRIC" id="fig|1423760.3.peg.1116"/>
<proteinExistence type="predicted"/>
<dbReference type="Proteomes" id="UP000050816">
    <property type="component" value="Unassembled WGS sequence"/>
</dbReference>